<evidence type="ECO:0000256" key="1">
    <source>
        <dbReference type="ARBA" id="ARBA00001938"/>
    </source>
</evidence>
<keyword evidence="2" id="KW-0808">Transferase</keyword>
<protein>
    <submittedName>
        <fullName evidence="7">Biotin/lipoyl-containing protein</fullName>
    </submittedName>
</protein>
<feature type="domain" description="Lipoyl-binding" evidence="6">
    <location>
        <begin position="6"/>
        <end position="81"/>
    </location>
</feature>
<keyword evidence="8" id="KW-1185">Reference proteome</keyword>
<reference evidence="8" key="1">
    <citation type="submission" date="2023-07" db="EMBL/GenBank/DDBJ databases">
        <title>30 novel species of actinomycetes from the DSMZ collection.</title>
        <authorList>
            <person name="Nouioui I."/>
        </authorList>
    </citation>
    <scope>NUCLEOTIDE SEQUENCE [LARGE SCALE GENOMIC DNA]</scope>
    <source>
        <strain evidence="8">DSM 45055</strain>
    </source>
</reference>
<dbReference type="RefSeq" id="WP_311547385.1">
    <property type="nucleotide sequence ID" value="NZ_JAVREK010000031.1"/>
</dbReference>
<feature type="compositionally biased region" description="Basic and acidic residues" evidence="5">
    <location>
        <begin position="107"/>
        <end position="124"/>
    </location>
</feature>
<evidence type="ECO:0000256" key="5">
    <source>
        <dbReference type="SAM" id="MobiDB-lite"/>
    </source>
</evidence>
<keyword evidence="4" id="KW-0012">Acyltransferase</keyword>
<comment type="cofactor">
    <cofactor evidence="1">
        <name>(R)-lipoate</name>
        <dbReference type="ChEBI" id="CHEBI:83088"/>
    </cofactor>
</comment>
<dbReference type="InterPro" id="IPR050743">
    <property type="entry name" value="2-oxoacid_DH_E2_comp"/>
</dbReference>
<feature type="region of interest" description="Disordered" evidence="5">
    <location>
        <begin position="101"/>
        <end position="124"/>
    </location>
</feature>
<evidence type="ECO:0000256" key="3">
    <source>
        <dbReference type="ARBA" id="ARBA00022823"/>
    </source>
</evidence>
<dbReference type="Gene3D" id="2.40.50.100">
    <property type="match status" value="1"/>
</dbReference>
<comment type="caution">
    <text evidence="7">The sequence shown here is derived from an EMBL/GenBank/DDBJ whole genome shotgun (WGS) entry which is preliminary data.</text>
</comment>
<dbReference type="SUPFAM" id="SSF51230">
    <property type="entry name" value="Single hybrid motif"/>
    <property type="match status" value="1"/>
</dbReference>
<name>A0ABU2L0L0_9ACTN</name>
<dbReference type="Proteomes" id="UP001183226">
    <property type="component" value="Unassembled WGS sequence"/>
</dbReference>
<dbReference type="Pfam" id="PF00364">
    <property type="entry name" value="Biotin_lipoyl"/>
    <property type="match status" value="1"/>
</dbReference>
<organism evidence="7 8">
    <name type="scientific">Streptomonospora wellingtoniae</name>
    <dbReference type="NCBI Taxonomy" id="3075544"/>
    <lineage>
        <taxon>Bacteria</taxon>
        <taxon>Bacillati</taxon>
        <taxon>Actinomycetota</taxon>
        <taxon>Actinomycetes</taxon>
        <taxon>Streptosporangiales</taxon>
        <taxon>Nocardiopsidaceae</taxon>
        <taxon>Streptomonospora</taxon>
    </lineage>
</organism>
<dbReference type="CDD" id="cd06849">
    <property type="entry name" value="lipoyl_domain"/>
    <property type="match status" value="1"/>
</dbReference>
<evidence type="ECO:0000259" key="6">
    <source>
        <dbReference type="PROSITE" id="PS50968"/>
    </source>
</evidence>
<proteinExistence type="predicted"/>
<sequence>MTQPNETTFHLPDLGEGLVEATVLEWLVRPGERVERNGPLVEVETDKSAAEIPSPHAGVVARLHAEEGAAVAVGAPLVTFEVAEQEAAGIVGTVPGDEAPRRRVRLRLPDEERNEAGERGEREG</sequence>
<keyword evidence="3" id="KW-0450">Lipoyl</keyword>
<dbReference type="InterPro" id="IPR003016">
    <property type="entry name" value="2-oxoA_DH_lipoyl-BS"/>
</dbReference>
<accession>A0ABU2L0L0</accession>
<dbReference type="InterPro" id="IPR011053">
    <property type="entry name" value="Single_hybrid_motif"/>
</dbReference>
<evidence type="ECO:0000256" key="2">
    <source>
        <dbReference type="ARBA" id="ARBA00022679"/>
    </source>
</evidence>
<evidence type="ECO:0000313" key="8">
    <source>
        <dbReference type="Proteomes" id="UP001183226"/>
    </source>
</evidence>
<gene>
    <name evidence="7" type="ORF">RM446_22365</name>
</gene>
<evidence type="ECO:0000256" key="4">
    <source>
        <dbReference type="ARBA" id="ARBA00023315"/>
    </source>
</evidence>
<dbReference type="PROSITE" id="PS00189">
    <property type="entry name" value="LIPOYL"/>
    <property type="match status" value="1"/>
</dbReference>
<dbReference type="PANTHER" id="PTHR43178">
    <property type="entry name" value="DIHYDROLIPOAMIDE ACETYLTRANSFERASE COMPONENT OF PYRUVATE DEHYDROGENASE COMPLEX"/>
    <property type="match status" value="1"/>
</dbReference>
<dbReference type="EMBL" id="JAVREK010000031">
    <property type="protein sequence ID" value="MDT0304873.1"/>
    <property type="molecule type" value="Genomic_DNA"/>
</dbReference>
<dbReference type="PROSITE" id="PS50968">
    <property type="entry name" value="BIOTINYL_LIPOYL"/>
    <property type="match status" value="1"/>
</dbReference>
<dbReference type="PANTHER" id="PTHR43178:SF5">
    <property type="entry name" value="LIPOAMIDE ACYLTRANSFERASE COMPONENT OF BRANCHED-CHAIN ALPHA-KETO ACID DEHYDROGENASE COMPLEX, MITOCHONDRIAL"/>
    <property type="match status" value="1"/>
</dbReference>
<dbReference type="InterPro" id="IPR000089">
    <property type="entry name" value="Biotin_lipoyl"/>
</dbReference>
<evidence type="ECO:0000313" key="7">
    <source>
        <dbReference type="EMBL" id="MDT0304873.1"/>
    </source>
</evidence>